<evidence type="ECO:0000313" key="7">
    <source>
        <dbReference type="EMBL" id="AKJ30351.1"/>
    </source>
</evidence>
<dbReference type="InterPro" id="IPR025965">
    <property type="entry name" value="FlgD/Vpr_Ig-like"/>
</dbReference>
<keyword evidence="7" id="KW-0966">Cell projection</keyword>
<dbReference type="Pfam" id="PF13860">
    <property type="entry name" value="FlgD_ig"/>
    <property type="match status" value="1"/>
</dbReference>
<dbReference type="InterPro" id="IPR005648">
    <property type="entry name" value="FlgD"/>
</dbReference>
<evidence type="ECO:0000313" key="8">
    <source>
        <dbReference type="Proteomes" id="UP000035352"/>
    </source>
</evidence>
<evidence type="ECO:0000256" key="3">
    <source>
        <dbReference type="ARBA" id="ARBA00022795"/>
    </source>
</evidence>
<dbReference type="RefSeq" id="WP_047195739.1">
    <property type="nucleotide sequence ID" value="NZ_CP011371.1"/>
</dbReference>
<evidence type="ECO:0000256" key="1">
    <source>
        <dbReference type="ARBA" id="ARBA00010577"/>
    </source>
</evidence>
<dbReference type="AlphaFoldDB" id="A0A0G3BSJ5"/>
<evidence type="ECO:0000259" key="6">
    <source>
        <dbReference type="Pfam" id="PF13860"/>
    </source>
</evidence>
<proteinExistence type="inferred from homology"/>
<dbReference type="KEGG" id="pbh:AAW51_3660"/>
<accession>A0A0G3BSJ5</accession>
<dbReference type="Gene3D" id="2.30.30.910">
    <property type="match status" value="1"/>
</dbReference>
<protein>
    <recommendedName>
        <fullName evidence="2 5">Basal-body rod modification protein FlgD</fullName>
    </recommendedName>
</protein>
<evidence type="ECO:0000256" key="5">
    <source>
        <dbReference type="RuleBase" id="RU362076"/>
    </source>
</evidence>
<gene>
    <name evidence="7" type="primary">flgD</name>
    <name evidence="7" type="ORF">AAW51_3660</name>
</gene>
<dbReference type="Proteomes" id="UP000035352">
    <property type="component" value="Chromosome"/>
</dbReference>
<keyword evidence="3 5" id="KW-1005">Bacterial flagellum biogenesis</keyword>
<dbReference type="Pfam" id="PF03963">
    <property type="entry name" value="FlgD"/>
    <property type="match status" value="1"/>
</dbReference>
<name>A0A0G3BSJ5_9BURK</name>
<evidence type="ECO:0000256" key="2">
    <source>
        <dbReference type="ARBA" id="ARBA00016013"/>
    </source>
</evidence>
<dbReference type="EMBL" id="CP011371">
    <property type="protein sequence ID" value="AKJ30351.1"/>
    <property type="molecule type" value="Genomic_DNA"/>
</dbReference>
<keyword evidence="7" id="KW-0969">Cilium</keyword>
<comment type="similarity">
    <text evidence="1 5">Belongs to the FlgD family.</text>
</comment>
<dbReference type="PATRIC" id="fig|413882.6.peg.3825"/>
<dbReference type="STRING" id="413882.AAW51_3660"/>
<sequence>MQTQLLTTGAQGAAETPDAAAAAIAGNGAPSQLFTTLLVAQIKNQNPLEPADPSEFVGQLTQLSQMEALQKLASQSAGNASLLENLQQLALGAQVGSQVSVRTDSVSIGEQPLVGRFTLESGTSQASVVLSSATGQQHRIDLGPQAAGDVGFEIDPARYGIAPGRYAIRIDSDARQAPEVEVSGELLNVKFSSTGGTLLQLDTIGEVAATSITGLQGRRTTSR</sequence>
<reference evidence="7 8" key="1">
    <citation type="submission" date="2015-05" db="EMBL/GenBank/DDBJ databases">
        <authorList>
            <person name="Tang B."/>
            <person name="Yu Y."/>
        </authorList>
    </citation>
    <scope>NUCLEOTIDE SEQUENCE [LARGE SCALE GENOMIC DNA]</scope>
    <source>
        <strain evidence="7 8">DSM 7029</strain>
    </source>
</reference>
<comment type="function">
    <text evidence="4 5">Required for flagellar hook formation. May act as a scaffolding protein.</text>
</comment>
<dbReference type="OrthoDB" id="9785233at2"/>
<evidence type="ECO:0000256" key="4">
    <source>
        <dbReference type="ARBA" id="ARBA00024746"/>
    </source>
</evidence>
<keyword evidence="8" id="KW-1185">Reference proteome</keyword>
<feature type="domain" description="FlgD/Vpr Ig-like" evidence="6">
    <location>
        <begin position="108"/>
        <end position="172"/>
    </location>
</feature>
<keyword evidence="7" id="KW-0282">Flagellum</keyword>
<dbReference type="Gene3D" id="2.60.40.4070">
    <property type="match status" value="1"/>
</dbReference>
<organism evidence="7 8">
    <name type="scientific">Caldimonas brevitalea</name>
    <dbReference type="NCBI Taxonomy" id="413882"/>
    <lineage>
        <taxon>Bacteria</taxon>
        <taxon>Pseudomonadati</taxon>
        <taxon>Pseudomonadota</taxon>
        <taxon>Betaproteobacteria</taxon>
        <taxon>Burkholderiales</taxon>
        <taxon>Sphaerotilaceae</taxon>
        <taxon>Caldimonas</taxon>
    </lineage>
</organism>
<dbReference type="GO" id="GO:0044781">
    <property type="term" value="P:bacterial-type flagellum organization"/>
    <property type="evidence" value="ECO:0007669"/>
    <property type="project" value="UniProtKB-UniRule"/>
</dbReference>